<evidence type="ECO:0000256" key="2">
    <source>
        <dbReference type="ARBA" id="ARBA00022448"/>
    </source>
</evidence>
<keyword evidence="4" id="KW-0677">Repeat</keyword>
<protein>
    <submittedName>
        <fullName evidence="10">Ribose transport system ATP-binding protein/inositol transport system ATP-binding protein</fullName>
    </submittedName>
</protein>
<evidence type="ECO:0000256" key="4">
    <source>
        <dbReference type="ARBA" id="ARBA00022737"/>
    </source>
</evidence>
<reference evidence="10 11" key="1">
    <citation type="submission" date="2018-07" db="EMBL/GenBank/DDBJ databases">
        <title>Genomic Encyclopedia of Type Strains, Phase III (KMG-III): the genomes of soil and plant-associated and newly described type strains.</title>
        <authorList>
            <person name="Whitman W."/>
        </authorList>
    </citation>
    <scope>NUCLEOTIDE SEQUENCE [LARGE SCALE GENOMIC DNA]</scope>
    <source>
        <strain evidence="10 11">CECT 8236</strain>
    </source>
</reference>
<evidence type="ECO:0000256" key="7">
    <source>
        <dbReference type="ARBA" id="ARBA00022967"/>
    </source>
</evidence>
<organism evidence="10 11">
    <name type="scientific">Cohnella lupini</name>
    <dbReference type="NCBI Taxonomy" id="1294267"/>
    <lineage>
        <taxon>Bacteria</taxon>
        <taxon>Bacillati</taxon>
        <taxon>Bacillota</taxon>
        <taxon>Bacilli</taxon>
        <taxon>Bacillales</taxon>
        <taxon>Paenibacillaceae</taxon>
        <taxon>Cohnella</taxon>
    </lineage>
</organism>
<dbReference type="InterPro" id="IPR003439">
    <property type="entry name" value="ABC_transporter-like_ATP-bd"/>
</dbReference>
<dbReference type="PANTHER" id="PTHR43790">
    <property type="entry name" value="CARBOHYDRATE TRANSPORT ATP-BINDING PROTEIN MG119-RELATED"/>
    <property type="match status" value="1"/>
</dbReference>
<dbReference type="RefSeq" id="WP_115994378.1">
    <property type="nucleotide sequence ID" value="NZ_QRDY01000013.1"/>
</dbReference>
<keyword evidence="2" id="KW-0813">Transport</keyword>
<dbReference type="GO" id="GO:0005886">
    <property type="term" value="C:plasma membrane"/>
    <property type="evidence" value="ECO:0007669"/>
    <property type="project" value="UniProtKB-SubCell"/>
</dbReference>
<evidence type="ECO:0000256" key="3">
    <source>
        <dbReference type="ARBA" id="ARBA00022475"/>
    </source>
</evidence>
<keyword evidence="5" id="KW-0547">Nucleotide-binding</keyword>
<keyword evidence="8" id="KW-0472">Membrane</keyword>
<dbReference type="InterPro" id="IPR003593">
    <property type="entry name" value="AAA+_ATPase"/>
</dbReference>
<dbReference type="InterPro" id="IPR050107">
    <property type="entry name" value="ABC_carbohydrate_import_ATPase"/>
</dbReference>
<evidence type="ECO:0000256" key="5">
    <source>
        <dbReference type="ARBA" id="ARBA00022741"/>
    </source>
</evidence>
<proteinExistence type="predicted"/>
<dbReference type="SMART" id="SM00382">
    <property type="entry name" value="AAA"/>
    <property type="match status" value="2"/>
</dbReference>
<dbReference type="EMBL" id="QRDY01000013">
    <property type="protein sequence ID" value="RED56562.1"/>
    <property type="molecule type" value="Genomic_DNA"/>
</dbReference>
<dbReference type="PANTHER" id="PTHR43790:SF9">
    <property type="entry name" value="GALACTOFURANOSE TRANSPORTER ATP-BINDING PROTEIN YTFR"/>
    <property type="match status" value="1"/>
</dbReference>
<dbReference type="FunFam" id="3.40.50.300:FF:000127">
    <property type="entry name" value="Ribose import ATP-binding protein RbsA"/>
    <property type="match status" value="1"/>
</dbReference>
<evidence type="ECO:0000313" key="10">
    <source>
        <dbReference type="EMBL" id="RED56562.1"/>
    </source>
</evidence>
<feature type="domain" description="ABC transporter" evidence="9">
    <location>
        <begin position="246"/>
        <end position="491"/>
    </location>
</feature>
<dbReference type="Pfam" id="PF00005">
    <property type="entry name" value="ABC_tran"/>
    <property type="match status" value="2"/>
</dbReference>
<name>A0A3D9I444_9BACL</name>
<dbReference type="PROSITE" id="PS50893">
    <property type="entry name" value="ABC_TRANSPORTER_2"/>
    <property type="match status" value="2"/>
</dbReference>
<keyword evidence="7" id="KW-1278">Translocase</keyword>
<accession>A0A3D9I444</accession>
<keyword evidence="6 10" id="KW-0067">ATP-binding</keyword>
<comment type="subcellular location">
    <subcellularLocation>
        <location evidence="1">Cell membrane</location>
        <topology evidence="1">Peripheral membrane protein</topology>
    </subcellularLocation>
</comment>
<evidence type="ECO:0000259" key="9">
    <source>
        <dbReference type="PROSITE" id="PS50893"/>
    </source>
</evidence>
<dbReference type="InterPro" id="IPR017871">
    <property type="entry name" value="ABC_transporter-like_CS"/>
</dbReference>
<dbReference type="OrthoDB" id="9766104at2"/>
<dbReference type="GO" id="GO:0005524">
    <property type="term" value="F:ATP binding"/>
    <property type="evidence" value="ECO:0007669"/>
    <property type="project" value="UniProtKB-KW"/>
</dbReference>
<dbReference type="PROSITE" id="PS00211">
    <property type="entry name" value="ABC_TRANSPORTER_1"/>
    <property type="match status" value="1"/>
</dbReference>
<evidence type="ECO:0000256" key="1">
    <source>
        <dbReference type="ARBA" id="ARBA00004202"/>
    </source>
</evidence>
<dbReference type="InterPro" id="IPR027417">
    <property type="entry name" value="P-loop_NTPase"/>
</dbReference>
<evidence type="ECO:0000256" key="6">
    <source>
        <dbReference type="ARBA" id="ARBA00022840"/>
    </source>
</evidence>
<sequence length="492" mass="54629">MILEMKGISKAFYGVKALQDVAFDLRKGEVHALVGENGAGKSTLMKILAGIHAPDEGEIVLGGKPVAIGSPHQSQKLGISIIHQELNLIPHMSVAENLFLGREQTIAGLFSNKKGMVSQTKHLLDQFGLKLNPNELIARLSIGERQIVEIAKALSMDAEILIMDEPTAVLEEREANQLFELIRRFKRQGVSIVYISHRLHELKGICDRITILRDGRHVTTTELDGLSEREIANLMVGRELKEMYPVHSGEIGEELLKVEGLTRSPHFEDVDFHVRRGEIVGFAGLIGAGRTELMRTLFGDWKAERGSVYWKGETVRIRNPEEAVKLGLGFATEDRKGTGLVMEMNLTRNMTLANPAKISRWNLIRSRHESRVVMEKIQEMNIKASSPAAPIKNLSGGNQQKVVIAKWLVSETELFIMDEPTRGIDVGARSEIYNLIVRFAAEGKAVIVVSSELPELLGLCDRIYVMHRGRLKGELSGEEANEQNIMAMATGL</sequence>
<dbReference type="GO" id="GO:0016887">
    <property type="term" value="F:ATP hydrolysis activity"/>
    <property type="evidence" value="ECO:0007669"/>
    <property type="project" value="InterPro"/>
</dbReference>
<dbReference type="CDD" id="cd03215">
    <property type="entry name" value="ABC_Carb_Monos_II"/>
    <property type="match status" value="1"/>
</dbReference>
<dbReference type="SUPFAM" id="SSF52540">
    <property type="entry name" value="P-loop containing nucleoside triphosphate hydrolases"/>
    <property type="match status" value="2"/>
</dbReference>
<gene>
    <name evidence="10" type="ORF">DFP95_11335</name>
</gene>
<dbReference type="CDD" id="cd03216">
    <property type="entry name" value="ABC_Carb_Monos_I"/>
    <property type="match status" value="1"/>
</dbReference>
<dbReference type="Proteomes" id="UP000256869">
    <property type="component" value="Unassembled WGS sequence"/>
</dbReference>
<comment type="caution">
    <text evidence="10">The sequence shown here is derived from an EMBL/GenBank/DDBJ whole genome shotgun (WGS) entry which is preliminary data.</text>
</comment>
<dbReference type="Gene3D" id="3.40.50.300">
    <property type="entry name" value="P-loop containing nucleotide triphosphate hydrolases"/>
    <property type="match status" value="2"/>
</dbReference>
<evidence type="ECO:0000313" key="11">
    <source>
        <dbReference type="Proteomes" id="UP000256869"/>
    </source>
</evidence>
<feature type="domain" description="ABC transporter" evidence="9">
    <location>
        <begin position="3"/>
        <end position="239"/>
    </location>
</feature>
<keyword evidence="3" id="KW-1003">Cell membrane</keyword>
<evidence type="ECO:0000256" key="8">
    <source>
        <dbReference type="ARBA" id="ARBA00023136"/>
    </source>
</evidence>
<dbReference type="AlphaFoldDB" id="A0A3D9I444"/>
<keyword evidence="11" id="KW-1185">Reference proteome</keyword>